<dbReference type="SUPFAM" id="SSF53681">
    <property type="entry name" value="Aspartate/glutamate racemase"/>
    <property type="match status" value="2"/>
</dbReference>
<feature type="active site" description="Proton donor/acceptor" evidence="7">
    <location>
        <position position="192"/>
    </location>
</feature>
<dbReference type="HAMAP" id="MF_00258">
    <property type="entry name" value="Glu_racemase"/>
    <property type="match status" value="1"/>
</dbReference>
<evidence type="ECO:0000256" key="3">
    <source>
        <dbReference type="ARBA" id="ARBA00022960"/>
    </source>
</evidence>
<dbReference type="GO" id="GO:0071555">
    <property type="term" value="P:cell wall organization"/>
    <property type="evidence" value="ECO:0007669"/>
    <property type="project" value="UniProtKB-KW"/>
</dbReference>
<comment type="pathway">
    <text evidence="7">Cell wall biogenesis; peptidoglycan biosynthesis.</text>
</comment>
<keyword evidence="5 7" id="KW-0413">Isomerase</keyword>
<dbReference type="Pfam" id="PF01177">
    <property type="entry name" value="Asp_Glu_race"/>
    <property type="match status" value="1"/>
</dbReference>
<accession>A0A7C3UYY7</accession>
<evidence type="ECO:0000256" key="1">
    <source>
        <dbReference type="ARBA" id="ARBA00001602"/>
    </source>
</evidence>
<dbReference type="InterPro" id="IPR004391">
    <property type="entry name" value="Glu_race"/>
</dbReference>
<dbReference type="PANTHER" id="PTHR21198">
    <property type="entry name" value="GLUTAMATE RACEMASE"/>
    <property type="match status" value="1"/>
</dbReference>
<reference evidence="8" key="1">
    <citation type="journal article" date="2020" name="mSystems">
        <title>Genome- and Community-Level Interaction Insights into Carbon Utilization and Element Cycling Functions of Hydrothermarchaeota in Hydrothermal Sediment.</title>
        <authorList>
            <person name="Zhou Z."/>
            <person name="Liu Y."/>
            <person name="Xu W."/>
            <person name="Pan J."/>
            <person name="Luo Z.H."/>
            <person name="Li M."/>
        </authorList>
    </citation>
    <scope>NUCLEOTIDE SEQUENCE [LARGE SCALE GENOMIC DNA]</scope>
    <source>
        <strain evidence="8">SpSt-906</strain>
    </source>
</reference>
<sequence>MKKRLPEKDRESPIGVFDSGIGGLTVVREMRRLLPEEDILYFGDTARLPYGSKSPELIKRYALEDASFLYERGVKIIVVACHSASSWALAEIKSSFPVPVVGVVEPGAKAALRATKKGKIGVIGTRATISSGSYERALKEKNKRVEIVAQPTPLFVPLVEEGFLNHQATRLICQEYLKVFFPEGIDTLLLGCTHYPLLKPLMEKLLPKKVKIIDASFETASEVERILRENNLRKKRGKGFLKIYLSDITPEFEKVAERFLGERPSAIFRATLREYQR</sequence>
<evidence type="ECO:0000256" key="7">
    <source>
        <dbReference type="HAMAP-Rule" id="MF_00258"/>
    </source>
</evidence>
<organism evidence="8">
    <name type="scientific">candidate division WOR-3 bacterium</name>
    <dbReference type="NCBI Taxonomy" id="2052148"/>
    <lineage>
        <taxon>Bacteria</taxon>
        <taxon>Bacteria division WOR-3</taxon>
    </lineage>
</organism>
<dbReference type="PROSITE" id="PS00924">
    <property type="entry name" value="ASP_GLU_RACEMASE_2"/>
    <property type="match status" value="1"/>
</dbReference>
<dbReference type="PANTHER" id="PTHR21198:SF2">
    <property type="entry name" value="GLUTAMATE RACEMASE"/>
    <property type="match status" value="1"/>
</dbReference>
<protein>
    <recommendedName>
        <fullName evidence="2 7">Glutamate racemase</fullName>
        <ecNumber evidence="2 7">5.1.1.3</ecNumber>
    </recommendedName>
</protein>
<comment type="caution">
    <text evidence="8">The sequence shown here is derived from an EMBL/GenBank/DDBJ whole genome shotgun (WGS) entry which is preliminary data.</text>
</comment>
<evidence type="ECO:0000256" key="4">
    <source>
        <dbReference type="ARBA" id="ARBA00022984"/>
    </source>
</evidence>
<feature type="binding site" evidence="7">
    <location>
        <begin position="50"/>
        <end position="51"/>
    </location>
    <ligand>
        <name>substrate</name>
    </ligand>
</feature>
<dbReference type="EMBL" id="DTMQ01000035">
    <property type="protein sequence ID" value="HGE99426.1"/>
    <property type="molecule type" value="Genomic_DNA"/>
</dbReference>
<evidence type="ECO:0000313" key="8">
    <source>
        <dbReference type="EMBL" id="HGE99426.1"/>
    </source>
</evidence>
<feature type="active site" description="Proton donor/acceptor" evidence="7">
    <location>
        <position position="81"/>
    </location>
</feature>
<proteinExistence type="inferred from homology"/>
<name>A0A7C3UYY7_UNCW3</name>
<keyword evidence="4 7" id="KW-0573">Peptidoglycan synthesis</keyword>
<dbReference type="GO" id="GO:0009252">
    <property type="term" value="P:peptidoglycan biosynthetic process"/>
    <property type="evidence" value="ECO:0007669"/>
    <property type="project" value="UniProtKB-UniRule"/>
</dbReference>
<dbReference type="InterPro" id="IPR001920">
    <property type="entry name" value="Asp/Glu_race"/>
</dbReference>
<comment type="function">
    <text evidence="7">Provides the (R)-glutamate required for cell wall biosynthesis.</text>
</comment>
<evidence type="ECO:0000256" key="5">
    <source>
        <dbReference type="ARBA" id="ARBA00023235"/>
    </source>
</evidence>
<feature type="binding site" evidence="7">
    <location>
        <begin position="193"/>
        <end position="194"/>
    </location>
    <ligand>
        <name>substrate</name>
    </ligand>
</feature>
<dbReference type="InterPro" id="IPR033134">
    <property type="entry name" value="Asp/Glu_racemase_AS_2"/>
</dbReference>
<dbReference type="NCBIfam" id="TIGR00067">
    <property type="entry name" value="glut_race"/>
    <property type="match status" value="1"/>
</dbReference>
<dbReference type="EC" id="5.1.1.3" evidence="2 7"/>
<keyword evidence="3 7" id="KW-0133">Cell shape</keyword>
<dbReference type="AlphaFoldDB" id="A0A7C3UYY7"/>
<keyword evidence="6 7" id="KW-0961">Cell wall biogenesis/degradation</keyword>
<dbReference type="GO" id="GO:0008881">
    <property type="term" value="F:glutamate racemase activity"/>
    <property type="evidence" value="ECO:0007669"/>
    <property type="project" value="UniProtKB-UniRule"/>
</dbReference>
<dbReference type="Gene3D" id="3.40.50.1860">
    <property type="match status" value="2"/>
</dbReference>
<gene>
    <name evidence="7" type="primary">murI</name>
    <name evidence="8" type="ORF">ENX07_05075</name>
</gene>
<comment type="similarity">
    <text evidence="7">Belongs to the aspartate/glutamate racemases family.</text>
</comment>
<comment type="caution">
    <text evidence="7">Lacks conserved residue(s) required for the propagation of feature annotation.</text>
</comment>
<feature type="binding site" evidence="7">
    <location>
        <begin position="18"/>
        <end position="19"/>
    </location>
    <ligand>
        <name>substrate</name>
    </ligand>
</feature>
<dbReference type="InterPro" id="IPR015942">
    <property type="entry name" value="Asp/Glu/hydantoin_racemase"/>
</dbReference>
<evidence type="ECO:0000256" key="6">
    <source>
        <dbReference type="ARBA" id="ARBA00023316"/>
    </source>
</evidence>
<dbReference type="FunFam" id="3.40.50.1860:FF:000001">
    <property type="entry name" value="Glutamate racemase"/>
    <property type="match status" value="1"/>
</dbReference>
<dbReference type="UniPathway" id="UPA00219"/>
<comment type="catalytic activity">
    <reaction evidence="1 7">
        <text>L-glutamate = D-glutamate</text>
        <dbReference type="Rhea" id="RHEA:12813"/>
        <dbReference type="ChEBI" id="CHEBI:29985"/>
        <dbReference type="ChEBI" id="CHEBI:29986"/>
        <dbReference type="EC" id="5.1.1.3"/>
    </reaction>
</comment>
<dbReference type="GO" id="GO:0008360">
    <property type="term" value="P:regulation of cell shape"/>
    <property type="evidence" value="ECO:0007669"/>
    <property type="project" value="UniProtKB-KW"/>
</dbReference>
<evidence type="ECO:0000256" key="2">
    <source>
        <dbReference type="ARBA" id="ARBA00013090"/>
    </source>
</evidence>